<keyword evidence="4" id="KW-1185">Reference proteome</keyword>
<organism evidence="2">
    <name type="scientific">Cladocopium goreaui</name>
    <dbReference type="NCBI Taxonomy" id="2562237"/>
    <lineage>
        <taxon>Eukaryota</taxon>
        <taxon>Sar</taxon>
        <taxon>Alveolata</taxon>
        <taxon>Dinophyceae</taxon>
        <taxon>Suessiales</taxon>
        <taxon>Symbiodiniaceae</taxon>
        <taxon>Cladocopium</taxon>
    </lineage>
</organism>
<gene>
    <name evidence="2" type="ORF">C1SCF055_LOCUS20208</name>
</gene>
<sequence>MSKEVEVEALALDAMSKEVEVEEEVDPLSIAAEALALDAMSKEVEVEEEVDPLSIAAEALALDAVSQELEVEAEPEEEPEGPAKEEDIVSPFLQPKKPRHVRPPAGSGAAAAVAHRLAQHTIEGLMKLHEQENRELEAIVKEKFYTPAPGTKLPTVLSLPSLPMDPRKANDETKRILRLNYHRVVGQPNAYHQHRPKSAMDMDLGEDLKLHHDPELQEKRFLRQRVTYQAVPGNYLNNCKANVSPARAGISKKIKPLAVSQSSPHLPPATGAERRPPKLRPLAKGADNLRKLADGALPSRILRP</sequence>
<proteinExistence type="predicted"/>
<comment type="caution">
    <text evidence="2">The sequence shown here is derived from an EMBL/GenBank/DDBJ whole genome shotgun (WGS) entry which is preliminary data.</text>
</comment>
<evidence type="ECO:0000256" key="1">
    <source>
        <dbReference type="SAM" id="MobiDB-lite"/>
    </source>
</evidence>
<feature type="region of interest" description="Disordered" evidence="1">
    <location>
        <begin position="256"/>
        <end position="304"/>
    </location>
</feature>
<evidence type="ECO:0000313" key="3">
    <source>
        <dbReference type="EMBL" id="CAL4780773.1"/>
    </source>
</evidence>
<dbReference type="Proteomes" id="UP001152797">
    <property type="component" value="Unassembled WGS sequence"/>
</dbReference>
<name>A0A9P1CNK9_9DINO</name>
<dbReference type="EMBL" id="CAMXCT030001835">
    <property type="protein sequence ID" value="CAL4780773.1"/>
    <property type="molecule type" value="Genomic_DNA"/>
</dbReference>
<protein>
    <submittedName>
        <fullName evidence="3">Meiosis protein mei2</fullName>
    </submittedName>
</protein>
<reference evidence="2" key="1">
    <citation type="submission" date="2022-10" db="EMBL/GenBank/DDBJ databases">
        <authorList>
            <person name="Chen Y."/>
            <person name="Dougan E. K."/>
            <person name="Chan C."/>
            <person name="Rhodes N."/>
            <person name="Thang M."/>
        </authorList>
    </citation>
    <scope>NUCLEOTIDE SEQUENCE</scope>
</reference>
<evidence type="ECO:0000313" key="2">
    <source>
        <dbReference type="EMBL" id="CAI3993461.1"/>
    </source>
</evidence>
<dbReference type="EMBL" id="CAMXCT010001835">
    <property type="protein sequence ID" value="CAI3993461.1"/>
    <property type="molecule type" value="Genomic_DNA"/>
</dbReference>
<accession>A0A9P1CNK9</accession>
<feature type="region of interest" description="Disordered" evidence="1">
    <location>
        <begin position="66"/>
        <end position="88"/>
    </location>
</feature>
<feature type="compositionally biased region" description="Acidic residues" evidence="1">
    <location>
        <begin position="69"/>
        <end position="80"/>
    </location>
</feature>
<evidence type="ECO:0000313" key="4">
    <source>
        <dbReference type="Proteomes" id="UP001152797"/>
    </source>
</evidence>
<dbReference type="AlphaFoldDB" id="A0A9P1CNK9"/>
<dbReference type="EMBL" id="CAMXCT020001835">
    <property type="protein sequence ID" value="CAL1146836.1"/>
    <property type="molecule type" value="Genomic_DNA"/>
</dbReference>
<dbReference type="OrthoDB" id="10623629at2759"/>
<reference evidence="3 4" key="2">
    <citation type="submission" date="2024-05" db="EMBL/GenBank/DDBJ databases">
        <authorList>
            <person name="Chen Y."/>
            <person name="Shah S."/>
            <person name="Dougan E. K."/>
            <person name="Thang M."/>
            <person name="Chan C."/>
        </authorList>
    </citation>
    <scope>NUCLEOTIDE SEQUENCE [LARGE SCALE GENOMIC DNA]</scope>
</reference>